<dbReference type="OrthoDB" id="1373243at2"/>
<keyword evidence="2" id="KW-1185">Reference proteome</keyword>
<dbReference type="EMBL" id="CP029463">
    <property type="protein sequence ID" value="AWM14401.1"/>
    <property type="molecule type" value="Genomic_DNA"/>
</dbReference>
<evidence type="ECO:0000313" key="2">
    <source>
        <dbReference type="Proteomes" id="UP000245429"/>
    </source>
</evidence>
<dbReference type="AlphaFoldDB" id="A0A2U8QWJ0"/>
<dbReference type="RefSeq" id="WP_109569761.1">
    <property type="nucleotide sequence ID" value="NZ_CP029463.1"/>
</dbReference>
<accession>A0A2U8QWJ0</accession>
<dbReference type="Proteomes" id="UP000245429">
    <property type="component" value="Chromosome"/>
</dbReference>
<sequence>MPTLKPQPLGYPHAGAGTVEILLEKEDGADFSVVFSPDPNNIELREGNEPMQFYYYPKYPRLAKEPGKDGKYKFSMQVFKSEGDSATVIGAEGLEEEAGAYTTLTSTIDVPEDLLKKAIDKLKDRLHTQYNNNRQGKLFGLFSFLKGVDRDFNETNVRPIQLVENNISLRVVGEESKENPFGGANPWAFNVQGDGAGTTFGLGENSFSVLMGRNSASLVKSALENGTNNLQVVNNIKYKAYLPTTTIKTTIDVQKVHSYFSSKVKAEVSFVSLSWEREYEKIVTSGGIISEVITDTQFTNEEREKFEQELLSKQRDFAFQLVQKEIFDKPEKQFTPADDPKVKGGFFRFLRGDVGVGVSIKSGKQIRKVKFTDEIKFSAIEVMNSKIDANLTPLTTKSGEAAKKDLAKYITEVRLDEDWRKVQVIASLNGGLIKTDKDGDIVNDSPVSQVSIEVGYPDSNGSIVWKSSGRMLAPGGTPYVKTTSRSGKEIDAVLPATWNDRSMDKNAFVFDFVKNEGANGSKVKVRENIMYEKDKRVKIKDKEYEFEFEGTKLFIPLPIENMINYTLSTEELYECDTLEVTFKADKMSSKKFKFTSENYEDLIPYRVWYESGYAIKNTKYKIKYTCKGKIGNKSKKVTITTPYMELDYLEGDVLFEIPTDTEAKNKDIQKIRDEFSS</sequence>
<protein>
    <submittedName>
        <fullName evidence="1">Uncharacterized protein</fullName>
    </submittedName>
</protein>
<dbReference type="KEGG" id="fse:DI487_11405"/>
<gene>
    <name evidence="1" type="ORF">DI487_11405</name>
</gene>
<organism evidence="1 2">
    <name type="scientific">Flavobacterium sediminis</name>
    <dbReference type="NCBI Taxonomy" id="2201181"/>
    <lineage>
        <taxon>Bacteria</taxon>
        <taxon>Pseudomonadati</taxon>
        <taxon>Bacteroidota</taxon>
        <taxon>Flavobacteriia</taxon>
        <taxon>Flavobacteriales</taxon>
        <taxon>Flavobacteriaceae</taxon>
        <taxon>Flavobacterium</taxon>
    </lineage>
</organism>
<name>A0A2U8QWJ0_9FLAO</name>
<evidence type="ECO:0000313" key="1">
    <source>
        <dbReference type="EMBL" id="AWM14401.1"/>
    </source>
</evidence>
<reference evidence="1 2" key="1">
    <citation type="submission" date="2018-05" db="EMBL/GenBank/DDBJ databases">
        <title>Flavobacterium sp. MEBiC07310.</title>
        <authorList>
            <person name="Baek K."/>
        </authorList>
    </citation>
    <scope>NUCLEOTIDE SEQUENCE [LARGE SCALE GENOMIC DNA]</scope>
    <source>
        <strain evidence="1 2">MEBiC07310</strain>
    </source>
</reference>
<proteinExistence type="predicted"/>